<dbReference type="Proteomes" id="UP000572635">
    <property type="component" value="Unassembled WGS sequence"/>
</dbReference>
<evidence type="ECO:0000256" key="1">
    <source>
        <dbReference type="SAM" id="Phobius"/>
    </source>
</evidence>
<name>A0A7W8QK79_9ACTN</name>
<keyword evidence="3" id="KW-1185">Reference proteome</keyword>
<evidence type="ECO:0000313" key="3">
    <source>
        <dbReference type="Proteomes" id="UP000572635"/>
    </source>
</evidence>
<reference evidence="2 3" key="1">
    <citation type="submission" date="2020-08" db="EMBL/GenBank/DDBJ databases">
        <title>Sequencing the genomes of 1000 actinobacteria strains.</title>
        <authorList>
            <person name="Klenk H.-P."/>
        </authorList>
    </citation>
    <scope>NUCLEOTIDE SEQUENCE [LARGE SCALE GENOMIC DNA]</scope>
    <source>
        <strain evidence="2 3">DSM 44551</strain>
    </source>
</reference>
<accession>A0A7W8QK79</accession>
<dbReference type="EMBL" id="JACHDB010000001">
    <property type="protein sequence ID" value="MBB5432002.1"/>
    <property type="molecule type" value="Genomic_DNA"/>
</dbReference>
<dbReference type="RefSeq" id="WP_184391625.1">
    <property type="nucleotide sequence ID" value="NZ_BAAAJD010000058.1"/>
</dbReference>
<protein>
    <submittedName>
        <fullName evidence="2">Uncharacterized protein</fullName>
    </submittedName>
</protein>
<keyword evidence="1" id="KW-0472">Membrane</keyword>
<evidence type="ECO:0000313" key="2">
    <source>
        <dbReference type="EMBL" id="MBB5432002.1"/>
    </source>
</evidence>
<sequence length="49" mass="5056">MPARRADPKHGGPRHGFLAWFVFIIAVGAVLAVTGGCLSVMYAPVFGGG</sequence>
<feature type="transmembrane region" description="Helical" evidence="1">
    <location>
        <begin position="20"/>
        <end position="43"/>
    </location>
</feature>
<comment type="caution">
    <text evidence="2">The sequence shown here is derived from an EMBL/GenBank/DDBJ whole genome shotgun (WGS) entry which is preliminary data.</text>
</comment>
<gene>
    <name evidence="2" type="ORF">HDA36_002086</name>
</gene>
<keyword evidence="1" id="KW-0812">Transmembrane</keyword>
<proteinExistence type="predicted"/>
<dbReference type="AlphaFoldDB" id="A0A7W8QK79"/>
<organism evidence="2 3">
    <name type="scientific">Nocardiopsis composta</name>
    <dbReference type="NCBI Taxonomy" id="157465"/>
    <lineage>
        <taxon>Bacteria</taxon>
        <taxon>Bacillati</taxon>
        <taxon>Actinomycetota</taxon>
        <taxon>Actinomycetes</taxon>
        <taxon>Streptosporangiales</taxon>
        <taxon>Nocardiopsidaceae</taxon>
        <taxon>Nocardiopsis</taxon>
    </lineage>
</organism>
<keyword evidence="1" id="KW-1133">Transmembrane helix</keyword>